<organism evidence="2 3">
    <name type="scientific">Dissostichus eleginoides</name>
    <name type="common">Patagonian toothfish</name>
    <name type="synonym">Dissostichus amissus</name>
    <dbReference type="NCBI Taxonomy" id="100907"/>
    <lineage>
        <taxon>Eukaryota</taxon>
        <taxon>Metazoa</taxon>
        <taxon>Chordata</taxon>
        <taxon>Craniata</taxon>
        <taxon>Vertebrata</taxon>
        <taxon>Euteleostomi</taxon>
        <taxon>Actinopterygii</taxon>
        <taxon>Neopterygii</taxon>
        <taxon>Teleostei</taxon>
        <taxon>Neoteleostei</taxon>
        <taxon>Acanthomorphata</taxon>
        <taxon>Eupercaria</taxon>
        <taxon>Perciformes</taxon>
        <taxon>Notothenioidei</taxon>
        <taxon>Nototheniidae</taxon>
        <taxon>Dissostichus</taxon>
    </lineage>
</organism>
<dbReference type="Proteomes" id="UP001228049">
    <property type="component" value="Unassembled WGS sequence"/>
</dbReference>
<accession>A0AAD9B4V2</accession>
<gene>
    <name evidence="1" type="ORF">KUDE01_001782</name>
    <name evidence="2" type="ORF">KUDE01_002097</name>
</gene>
<name>A0AAD9B4V2_DISEL</name>
<keyword evidence="3" id="KW-1185">Reference proteome</keyword>
<dbReference type="EMBL" id="JASDAP010000028">
    <property type="protein sequence ID" value="KAK1876776.1"/>
    <property type="molecule type" value="Genomic_DNA"/>
</dbReference>
<feature type="non-terminal residue" evidence="2">
    <location>
        <position position="114"/>
    </location>
</feature>
<protein>
    <submittedName>
        <fullName evidence="2">Serine hydroxymethyltransferase</fullName>
    </submittedName>
</protein>
<reference evidence="2" key="1">
    <citation type="submission" date="2023-04" db="EMBL/GenBank/DDBJ databases">
        <title>Chromosome-level genome of Chaenocephalus aceratus.</title>
        <authorList>
            <person name="Park H."/>
        </authorList>
    </citation>
    <scope>NUCLEOTIDE SEQUENCE</scope>
    <source>
        <strain evidence="2">DE</strain>
        <tissue evidence="2">Muscle</tissue>
    </source>
</reference>
<sequence length="114" mass="12499">EIGGGGNEGREESLSSLFPPIRSSISPCISTGKLQTEYFDVCTPALPPAGSKFSEAQQMACKLCQVERLQRLRRGGEVGKMLEGTLWVERNKRMEGLTMQLPHAVCVSECVRDV</sequence>
<comment type="caution">
    <text evidence="2">The sequence shown here is derived from an EMBL/GenBank/DDBJ whole genome shotgun (WGS) entry which is preliminary data.</text>
</comment>
<dbReference type="AlphaFoldDB" id="A0AAD9B4V2"/>
<feature type="non-terminal residue" evidence="2">
    <location>
        <position position="1"/>
    </location>
</feature>
<evidence type="ECO:0000313" key="1">
    <source>
        <dbReference type="EMBL" id="KAK1876459.1"/>
    </source>
</evidence>
<dbReference type="EMBL" id="JASDAP010000028">
    <property type="protein sequence ID" value="KAK1876459.1"/>
    <property type="molecule type" value="Genomic_DNA"/>
</dbReference>
<proteinExistence type="predicted"/>
<evidence type="ECO:0000313" key="2">
    <source>
        <dbReference type="EMBL" id="KAK1876776.1"/>
    </source>
</evidence>
<evidence type="ECO:0000313" key="3">
    <source>
        <dbReference type="Proteomes" id="UP001228049"/>
    </source>
</evidence>